<dbReference type="RefSeq" id="WP_199889672.1">
    <property type="nucleotide sequence ID" value="NZ_BMSZ01000026.1"/>
</dbReference>
<feature type="region of interest" description="Disordered" evidence="2">
    <location>
        <begin position="336"/>
        <end position="385"/>
    </location>
</feature>
<reference evidence="5" key="1">
    <citation type="journal article" date="2019" name="Int. J. Syst. Evol. Microbiol.">
        <title>The Global Catalogue of Microorganisms (GCM) 10K type strain sequencing project: providing services to taxonomists for standard genome sequencing and annotation.</title>
        <authorList>
            <consortium name="The Broad Institute Genomics Platform"/>
            <consortium name="The Broad Institute Genome Sequencing Center for Infectious Disease"/>
            <person name="Wu L."/>
            <person name="Ma J."/>
        </authorList>
    </citation>
    <scope>NUCLEOTIDE SEQUENCE [LARGE SCALE GENOMIC DNA]</scope>
    <source>
        <strain evidence="5">JCM 4350</strain>
    </source>
</reference>
<feature type="compositionally biased region" description="Basic and acidic residues" evidence="2">
    <location>
        <begin position="345"/>
        <end position="372"/>
    </location>
</feature>
<feature type="coiled-coil region" evidence="1">
    <location>
        <begin position="167"/>
        <end position="208"/>
    </location>
</feature>
<name>A0ABQ2TQJ8_STRBA</name>
<dbReference type="Proteomes" id="UP000659767">
    <property type="component" value="Unassembled WGS sequence"/>
</dbReference>
<comment type="caution">
    <text evidence="4">The sequence shown here is derived from an EMBL/GenBank/DDBJ whole genome shotgun (WGS) entry which is preliminary data.</text>
</comment>
<evidence type="ECO:0000313" key="5">
    <source>
        <dbReference type="Proteomes" id="UP000659767"/>
    </source>
</evidence>
<protein>
    <recommendedName>
        <fullName evidence="6">Integrase</fullName>
    </recommendedName>
</protein>
<dbReference type="EMBL" id="BMSZ01000026">
    <property type="protein sequence ID" value="GGS80030.1"/>
    <property type="molecule type" value="Genomic_DNA"/>
</dbReference>
<feature type="transmembrane region" description="Helical" evidence="3">
    <location>
        <begin position="545"/>
        <end position="563"/>
    </location>
</feature>
<keyword evidence="5" id="KW-1185">Reference proteome</keyword>
<evidence type="ECO:0000256" key="3">
    <source>
        <dbReference type="SAM" id="Phobius"/>
    </source>
</evidence>
<keyword evidence="1" id="KW-0175">Coiled coil</keyword>
<sequence length="614" mass="68322">MVLLFALRICVIAGRRSEITDIGPLSADKAEQGEQMGRPLGALKGRTKQADEFALWLREVTKGATVRTLEEHFPYGKSSWSEFRDGSRLPRQQLVEQVTARYLREPAMRAHQLARGTGLLAAAHQAAKDLDRDGMNTMPLPLPGPRAASSDPVSEAYLRLDDARLMQIEAMKQLAASERRRENLENMVSVLEERCTLLEGERDRAREDAQAELQHELQMSTEYRRQADEKLEHARRAEKRAYELRLAAEKQVTKERIALRRMDQETRDLPPVTEPRSVAQDLDLPPLEQIHRILETVQEQLDTQDVELNDLDEQIDLGSRQPVGEEALRTIPGHIIEHPASVGGEDVREQGQDNPRKLLTSDDVKQTADGPRDSGTSEQMPYAPAQSAELMRSLETATTPAALSTALSRLRQRTGQRAISDLTKAAFPGRLKDDLVLMTVMRWIDGEVLPDTWLHLKNLVRAMGANDHEVEAFHRAYTRTVDARLPALSSQDLSDLEAVSPSGRGRLARQRDWIMAAVGPGLIILLLTAYTAGLRAASPPSTPKLISYAAVVLLVCIAALRSATRRARTEERYESNGASRMRLITTLAAFPAGLVIPWAFDTTGQWAAVLVGLL</sequence>
<keyword evidence="3" id="KW-0472">Membrane</keyword>
<evidence type="ECO:0000313" key="4">
    <source>
        <dbReference type="EMBL" id="GGS80030.1"/>
    </source>
</evidence>
<evidence type="ECO:0008006" key="6">
    <source>
        <dbReference type="Google" id="ProtNLM"/>
    </source>
</evidence>
<evidence type="ECO:0000256" key="1">
    <source>
        <dbReference type="SAM" id="Coils"/>
    </source>
</evidence>
<accession>A0ABQ2TQJ8</accession>
<proteinExistence type="predicted"/>
<feature type="transmembrane region" description="Helical" evidence="3">
    <location>
        <begin position="583"/>
        <end position="600"/>
    </location>
</feature>
<gene>
    <name evidence="4" type="ORF">GCM10010253_63430</name>
</gene>
<feature type="transmembrane region" description="Helical" evidence="3">
    <location>
        <begin position="513"/>
        <end position="533"/>
    </location>
</feature>
<keyword evidence="3" id="KW-1133">Transmembrane helix</keyword>
<keyword evidence="3" id="KW-0812">Transmembrane</keyword>
<organism evidence="4 5">
    <name type="scientific">Streptomyces badius</name>
    <dbReference type="NCBI Taxonomy" id="1941"/>
    <lineage>
        <taxon>Bacteria</taxon>
        <taxon>Bacillati</taxon>
        <taxon>Actinomycetota</taxon>
        <taxon>Actinomycetes</taxon>
        <taxon>Kitasatosporales</taxon>
        <taxon>Streptomycetaceae</taxon>
        <taxon>Streptomyces</taxon>
    </lineage>
</organism>
<evidence type="ECO:0000256" key="2">
    <source>
        <dbReference type="SAM" id="MobiDB-lite"/>
    </source>
</evidence>